<dbReference type="EMBL" id="CP003264">
    <property type="protein sequence ID" value="AFN35557.1"/>
    <property type="molecule type" value="Genomic_DNA"/>
</dbReference>
<keyword evidence="2" id="KW-1003">Cell membrane</keyword>
<comment type="subcellular location">
    <subcellularLocation>
        <location evidence="2">Cell inner membrane</location>
        <topology evidence="2">Single-pass type I membrane protein</topology>
    </subcellularLocation>
</comment>
<feature type="transmembrane region" description="Helical" evidence="3">
    <location>
        <begin position="6"/>
        <end position="25"/>
    </location>
</feature>
<dbReference type="Proteomes" id="UP000003121">
    <property type="component" value="Chromosome"/>
</dbReference>
<keyword evidence="2" id="KW-0997">Cell inner membrane</keyword>
<keyword evidence="2 3" id="KW-0472">Membrane</keyword>
<reference evidence="5 6" key="1">
    <citation type="journal article" date="2012" name="Vet. Microbiol.">
        <title>Comparative genomic analyses of the Taylorellae.</title>
        <authorList>
            <person name="Hauser H."/>
            <person name="Richter D.C."/>
            <person name="van Tonder A."/>
            <person name="Clark L."/>
            <person name="Preston A."/>
        </authorList>
    </citation>
    <scope>NUCLEOTIDE SEQUENCE [LARGE SCALE GENOMIC DNA]</scope>
    <source>
        <strain evidence="5 6">ATCC 35865</strain>
    </source>
</reference>
<sequence length="349" mass="39148">MSNMQIGILLLGAFAVLIVLVYNWWQEKKIEKRITEQFPNTSQDPLLGSDPNLGIHNTINPRSAEPSIIVSSISSSRQEHDDESIDHISEAVFDINFPNAISGSKLLNHIRDMKLVFSKPIRFFAQTHDNYHRSSIKSDESYSSLQLAVVLANRSGPLTSEEWDAAYSYADNVANAFDGSIEYKPKEQILKLAQDFDVICMELDARVGVKLILNGSQPVKAVIEIAERLGYREFGLGHVMFDDNHNVLFHLMLQGEYSAQVRSAGIEYVELIIDVPNSKPIDNPFSNLCDHAFKLAQALDARVVDDNDKPLTPNDPVIPQIDAQLLQVYQELAQNGFPAGSERARRVYH</sequence>
<dbReference type="Pfam" id="PF04354">
    <property type="entry name" value="ZipA_C"/>
    <property type="match status" value="1"/>
</dbReference>
<name>A0ABM5N9F0_9BURK</name>
<evidence type="ECO:0000313" key="5">
    <source>
        <dbReference type="EMBL" id="AFN35557.1"/>
    </source>
</evidence>
<dbReference type="InterPro" id="IPR036765">
    <property type="entry name" value="ZipA_FtsZ-bd_C_sf"/>
</dbReference>
<keyword evidence="3" id="KW-1133">Transmembrane helix</keyword>
<evidence type="ECO:0000256" key="1">
    <source>
        <dbReference type="RuleBase" id="RU003612"/>
    </source>
</evidence>
<gene>
    <name evidence="5" type="ORF">KUI_0471</name>
</gene>
<comment type="similarity">
    <text evidence="1">Belongs to the ZipA family.</text>
</comment>
<organism evidence="5 6">
    <name type="scientific">Taylorella equigenitalis ATCC 35865</name>
    <dbReference type="NCBI Taxonomy" id="743973"/>
    <lineage>
        <taxon>Bacteria</taxon>
        <taxon>Pseudomonadati</taxon>
        <taxon>Pseudomonadota</taxon>
        <taxon>Betaproteobacteria</taxon>
        <taxon>Burkholderiales</taxon>
        <taxon>Alcaligenaceae</taxon>
        <taxon>Taylorella</taxon>
    </lineage>
</organism>
<dbReference type="RefSeq" id="WP_014840221.1">
    <property type="nucleotide sequence ID" value="NC_018108.1"/>
</dbReference>
<accession>A0ABM5N9F0</accession>
<dbReference type="InterPro" id="IPR007449">
    <property type="entry name" value="ZipA_FtsZ-bd_C"/>
</dbReference>
<proteinExistence type="inferred from homology"/>
<dbReference type="SUPFAM" id="SSF64383">
    <property type="entry name" value="Cell-division protein ZipA, C-terminal domain"/>
    <property type="match status" value="1"/>
</dbReference>
<evidence type="ECO:0000313" key="6">
    <source>
        <dbReference type="Proteomes" id="UP000003121"/>
    </source>
</evidence>
<feature type="domain" description="ZipA C-terminal FtsZ-binding" evidence="4">
    <location>
        <begin position="243"/>
        <end position="314"/>
    </location>
</feature>
<keyword evidence="2 3" id="KW-0812">Transmembrane</keyword>
<keyword evidence="1" id="KW-0132">Cell division</keyword>
<evidence type="ECO:0000256" key="2">
    <source>
        <dbReference type="RuleBase" id="RU003613"/>
    </source>
</evidence>
<keyword evidence="6" id="KW-1185">Reference proteome</keyword>
<protein>
    <recommendedName>
        <fullName evidence="1">Cell division protein ZipA</fullName>
    </recommendedName>
</protein>
<evidence type="ECO:0000259" key="4">
    <source>
        <dbReference type="Pfam" id="PF04354"/>
    </source>
</evidence>
<comment type="function">
    <text evidence="1">Essential cell division protein that stabilizes the FtsZ protofilaments by cross-linking them and that serves as a cytoplasmic membrane anchor for the Z ring. Also required for the recruitment to the septal ring of downstream cell division proteins.</text>
</comment>
<evidence type="ECO:0000256" key="3">
    <source>
        <dbReference type="SAM" id="Phobius"/>
    </source>
</evidence>
<keyword evidence="1" id="KW-0131">Cell cycle</keyword>